<keyword evidence="10" id="KW-1185">Reference proteome</keyword>
<feature type="transmembrane region" description="Helical" evidence="6">
    <location>
        <begin position="286"/>
        <end position="305"/>
    </location>
</feature>
<gene>
    <name evidence="9" type="ORF">ACFQ21_29655</name>
</gene>
<evidence type="ECO:0000256" key="1">
    <source>
        <dbReference type="ARBA" id="ARBA00004651"/>
    </source>
</evidence>
<evidence type="ECO:0000256" key="3">
    <source>
        <dbReference type="ARBA" id="ARBA00022692"/>
    </source>
</evidence>
<proteinExistence type="predicted"/>
<keyword evidence="4 6" id="KW-1133">Transmembrane helix</keyword>
<feature type="transmembrane region" description="Helical" evidence="6">
    <location>
        <begin position="718"/>
        <end position="737"/>
    </location>
</feature>
<dbReference type="InterPro" id="IPR025857">
    <property type="entry name" value="MacB_PCD"/>
</dbReference>
<feature type="transmembrane region" description="Helical" evidence="6">
    <location>
        <begin position="20"/>
        <end position="41"/>
    </location>
</feature>
<evidence type="ECO:0000256" key="6">
    <source>
        <dbReference type="SAM" id="Phobius"/>
    </source>
</evidence>
<keyword evidence="3 6" id="KW-0812">Transmembrane</keyword>
<evidence type="ECO:0000259" key="7">
    <source>
        <dbReference type="Pfam" id="PF02687"/>
    </source>
</evidence>
<comment type="caution">
    <text evidence="9">The sequence shown here is derived from an EMBL/GenBank/DDBJ whole genome shotgun (WGS) entry which is preliminary data.</text>
</comment>
<keyword evidence="2" id="KW-1003">Cell membrane</keyword>
<dbReference type="EMBL" id="JBHTKA010000016">
    <property type="protein sequence ID" value="MFD1003528.1"/>
    <property type="molecule type" value="Genomic_DNA"/>
</dbReference>
<dbReference type="PANTHER" id="PTHR30572:SF18">
    <property type="entry name" value="ABC-TYPE MACROLIDE FAMILY EXPORT SYSTEM PERMEASE COMPONENT 2"/>
    <property type="match status" value="1"/>
</dbReference>
<name>A0ABW3KDV7_9BACT</name>
<dbReference type="Pfam" id="PF12704">
    <property type="entry name" value="MacB_PCD"/>
    <property type="match status" value="1"/>
</dbReference>
<dbReference type="PANTHER" id="PTHR30572">
    <property type="entry name" value="MEMBRANE COMPONENT OF TRANSPORTER-RELATED"/>
    <property type="match status" value="1"/>
</dbReference>
<feature type="domain" description="MacB-like periplasmic core" evidence="8">
    <location>
        <begin position="22"/>
        <end position="247"/>
    </location>
</feature>
<evidence type="ECO:0000259" key="8">
    <source>
        <dbReference type="Pfam" id="PF12704"/>
    </source>
</evidence>
<keyword evidence="5 6" id="KW-0472">Membrane</keyword>
<feature type="transmembrane region" description="Helical" evidence="6">
    <location>
        <begin position="377"/>
        <end position="403"/>
    </location>
</feature>
<reference evidence="10" key="1">
    <citation type="journal article" date="2019" name="Int. J. Syst. Evol. Microbiol.">
        <title>The Global Catalogue of Microorganisms (GCM) 10K type strain sequencing project: providing services to taxonomists for standard genome sequencing and annotation.</title>
        <authorList>
            <consortium name="The Broad Institute Genomics Platform"/>
            <consortium name="The Broad Institute Genome Sequencing Center for Infectious Disease"/>
            <person name="Wu L."/>
            <person name="Ma J."/>
        </authorList>
    </citation>
    <scope>NUCLEOTIDE SEQUENCE [LARGE SCALE GENOMIC DNA]</scope>
    <source>
        <strain evidence="10">CCUG 58938</strain>
    </source>
</reference>
<evidence type="ECO:0000256" key="5">
    <source>
        <dbReference type="ARBA" id="ARBA00023136"/>
    </source>
</evidence>
<dbReference type="Proteomes" id="UP001597112">
    <property type="component" value="Unassembled WGS sequence"/>
</dbReference>
<feature type="domain" description="ABC3 transporter permease C-terminal" evidence="7">
    <location>
        <begin position="670"/>
        <end position="768"/>
    </location>
</feature>
<feature type="transmembrane region" description="Helical" evidence="6">
    <location>
        <begin position="330"/>
        <end position="357"/>
    </location>
</feature>
<evidence type="ECO:0000256" key="4">
    <source>
        <dbReference type="ARBA" id="ARBA00022989"/>
    </source>
</evidence>
<protein>
    <submittedName>
        <fullName evidence="9">ABC transporter permease</fullName>
    </submittedName>
</protein>
<feature type="transmembrane region" description="Helical" evidence="6">
    <location>
        <begin position="749"/>
        <end position="768"/>
    </location>
</feature>
<evidence type="ECO:0000313" key="10">
    <source>
        <dbReference type="Proteomes" id="UP001597112"/>
    </source>
</evidence>
<organism evidence="9 10">
    <name type="scientific">Ohtaekwangia kribbensis</name>
    <dbReference type="NCBI Taxonomy" id="688913"/>
    <lineage>
        <taxon>Bacteria</taxon>
        <taxon>Pseudomonadati</taxon>
        <taxon>Bacteroidota</taxon>
        <taxon>Cytophagia</taxon>
        <taxon>Cytophagales</taxon>
        <taxon>Fulvivirgaceae</taxon>
        <taxon>Ohtaekwangia</taxon>
    </lineage>
</organism>
<dbReference type="InterPro" id="IPR003838">
    <property type="entry name" value="ABC3_permease_C"/>
</dbReference>
<feature type="domain" description="ABC3 transporter permease C-terminal" evidence="7">
    <location>
        <begin position="288"/>
        <end position="397"/>
    </location>
</feature>
<comment type="subcellular location">
    <subcellularLocation>
        <location evidence="1">Cell membrane</location>
        <topology evidence="1">Multi-pass membrane protein</topology>
    </subcellularLocation>
</comment>
<feature type="transmembrane region" description="Helical" evidence="6">
    <location>
        <begin position="424"/>
        <end position="445"/>
    </location>
</feature>
<accession>A0ABW3KDV7</accession>
<evidence type="ECO:0000313" key="9">
    <source>
        <dbReference type="EMBL" id="MFD1003528.1"/>
    </source>
</evidence>
<sequence length="789" mass="88449">MILNYIKLSLRNLLRDSVYAGINIGGLALGIAASIMLMLWVQEELSYDTFHSKADHIYKINAKFNNNGTETVWSITPGPIATFGKQSIPAIKEAVRISDYHSTALFTYGDKKITEDRLKAYIDNSFFKVFDVHFINGNPDKPFTDINSVVISASVAKKIFNTTDAVGKVFKLNEEKDYTVAGVFEDFPQNSTLQYVVFFPFEILIKNYSANVYWKSLESDWGNYDYHTFLWLNEGASADSVASQLTAIHHANQKEAESLSYIAQPLSKLHLYGADLSEEGIQTVRIFFIIALAILLIACINYINLATARATKRAKEVGVRKTVGADRTKLIVQFLSESAIISILSLLLAMVFIQLAIPFYNILAGKTLSFDLTDATVLYLVSGSLLVTWLVSGIYPALVLSAFKPMEVIRGKLTISGGNSTFRKILVVTQFSLSIMIIIGTLVVGEQLAFIRDRKLGFNKENIFTFGMRGKMYDNKNTIRNELLRNLAIEEVTFSNQNVLNIENTTSDTDWDGKVEGTEFMVHGMAIDENFMKTMGMEITTGEGFRDAVSDTATYILNETAVQEAGIEDPIGKSFTLWQTKGIIKGVVKDFHHRSIHKKIEPTVFLYRPNWFWLVYVKTNGAQNQEAVAAAQDVWKQYNPAYPFEYKFMDDAYDKMYNNEQRLSKLFTGFSAIAICISCLGLFGLATFTAAQRVKEIGIRKVMGASINQIIILLSKDFLWLVMIAFVIAAPVSWYIMEQWLADFAYRAPMAWSIFAVTGSIVLALAFLTMSFQTIKAALGNPVNSLRSE</sequence>
<dbReference type="InterPro" id="IPR050250">
    <property type="entry name" value="Macrolide_Exporter_MacB"/>
</dbReference>
<dbReference type="Pfam" id="PF02687">
    <property type="entry name" value="FtsX"/>
    <property type="match status" value="2"/>
</dbReference>
<evidence type="ECO:0000256" key="2">
    <source>
        <dbReference type="ARBA" id="ARBA00022475"/>
    </source>
</evidence>
<dbReference type="RefSeq" id="WP_377586324.1">
    <property type="nucleotide sequence ID" value="NZ_JBHTKA010000016.1"/>
</dbReference>
<feature type="transmembrane region" description="Helical" evidence="6">
    <location>
        <begin position="666"/>
        <end position="691"/>
    </location>
</feature>